<dbReference type="GO" id="GO:0005524">
    <property type="term" value="F:ATP binding"/>
    <property type="evidence" value="ECO:0007669"/>
    <property type="project" value="UniProtKB-UniRule"/>
</dbReference>
<dbReference type="GO" id="GO:0090307">
    <property type="term" value="P:mitotic spindle assembly"/>
    <property type="evidence" value="ECO:0007669"/>
    <property type="project" value="TreeGrafter"/>
</dbReference>
<dbReference type="Gene3D" id="3.40.850.10">
    <property type="entry name" value="Kinesin motor domain"/>
    <property type="match status" value="1"/>
</dbReference>
<keyword evidence="3" id="KW-0597">Phosphoprotein</keyword>
<accession>A0AAW1IAL4</accession>
<evidence type="ECO:0000256" key="6">
    <source>
        <dbReference type="ARBA" id="ARBA00023054"/>
    </source>
</evidence>
<evidence type="ECO:0000256" key="1">
    <source>
        <dbReference type="ARBA" id="ARBA00004186"/>
    </source>
</evidence>
<dbReference type="GO" id="GO:0051231">
    <property type="term" value="P:spindle elongation"/>
    <property type="evidence" value="ECO:0007669"/>
    <property type="project" value="TreeGrafter"/>
</dbReference>
<evidence type="ECO:0000259" key="11">
    <source>
        <dbReference type="PROSITE" id="PS50067"/>
    </source>
</evidence>
<dbReference type="GO" id="GO:0008574">
    <property type="term" value="F:plus-end-directed microtubule motor activity"/>
    <property type="evidence" value="ECO:0007669"/>
    <property type="project" value="TreeGrafter"/>
</dbReference>
<evidence type="ECO:0000256" key="4">
    <source>
        <dbReference type="ARBA" id="ARBA00022741"/>
    </source>
</evidence>
<sequence length="638" mass="73146">MDYSSVNTSEQLSFLRARDPSILSGNFASKRENVRTNLLADLEECEPEEEEEDKNIQIHLRVKYADMDESYTIDNNAIHCSVPMSSSSHSNNLKGVDSIVKKFTFSHIFPPESTQGEIFNVVVKPKVFRFINGENATLMSYGASGSGKTFTIVGTVTDPGIIPRTLEYLFRTLPELPETPLVKPTQLTQVEMLSAAQCQQEVIAKNNLLSMAKMTIDEGHTNTYQEMQSRLSQESAGILDDFSSVSLTVWVSFYDFSSVSLTVWVSFCEIYNEFIYDLLTPTPKQKGTSRTKLKLGIEAYQILQYGLHNLKYASTSINPHSSRSHCIFTIKIAQVVNGMVNVCRLNHFNFCDLAGSERLKKTMNEGDRLKESNNINASLLVLGRCINCIRENQKKNIKKIVPYRDSKLTRLFQRALSGNESISMIVNINPTAVMLEESLHTLNFSAVAKEVVLKRTPIKIKKKHRLSSYIQAKNLFAANREEDAYEINRMQDLIDKLYLELERQTQYYATQEDRIREEIWEQQKTIYDEMKENHREEITAIRDSHKRYIQGLKELYEAKYKPVEVVNLVSSSSDEDEDGDVQLVETENAYEAVLQKYEEQVCSLQEENVTIEEENSELRNQLQMYTNWIDLQNDDILP</sequence>
<keyword evidence="8" id="KW-0206">Cytoskeleton</keyword>
<keyword evidence="6 10" id="KW-0175">Coiled coil</keyword>
<dbReference type="GO" id="GO:0072686">
    <property type="term" value="C:mitotic spindle"/>
    <property type="evidence" value="ECO:0007669"/>
    <property type="project" value="TreeGrafter"/>
</dbReference>
<dbReference type="SUPFAM" id="SSF52540">
    <property type="entry name" value="P-loop containing nucleoside triphosphate hydrolases"/>
    <property type="match status" value="1"/>
</dbReference>
<keyword evidence="5 9" id="KW-0067">ATP-binding</keyword>
<evidence type="ECO:0000313" key="13">
    <source>
        <dbReference type="Proteomes" id="UP001458880"/>
    </source>
</evidence>
<comment type="caution">
    <text evidence="12">The sequence shown here is derived from an EMBL/GenBank/DDBJ whole genome shotgun (WGS) entry which is preliminary data.</text>
</comment>
<evidence type="ECO:0000256" key="5">
    <source>
        <dbReference type="ARBA" id="ARBA00022840"/>
    </source>
</evidence>
<keyword evidence="13" id="KW-1185">Reference proteome</keyword>
<dbReference type="GO" id="GO:0005634">
    <property type="term" value="C:nucleus"/>
    <property type="evidence" value="ECO:0007669"/>
    <property type="project" value="TreeGrafter"/>
</dbReference>
<dbReference type="GO" id="GO:0007018">
    <property type="term" value="P:microtubule-based movement"/>
    <property type="evidence" value="ECO:0007669"/>
    <property type="project" value="InterPro"/>
</dbReference>
<organism evidence="12 13">
    <name type="scientific">Popillia japonica</name>
    <name type="common">Japanese beetle</name>
    <dbReference type="NCBI Taxonomy" id="7064"/>
    <lineage>
        <taxon>Eukaryota</taxon>
        <taxon>Metazoa</taxon>
        <taxon>Ecdysozoa</taxon>
        <taxon>Arthropoda</taxon>
        <taxon>Hexapoda</taxon>
        <taxon>Insecta</taxon>
        <taxon>Pterygota</taxon>
        <taxon>Neoptera</taxon>
        <taxon>Endopterygota</taxon>
        <taxon>Coleoptera</taxon>
        <taxon>Polyphaga</taxon>
        <taxon>Scarabaeiformia</taxon>
        <taxon>Scarabaeidae</taxon>
        <taxon>Rutelinae</taxon>
        <taxon>Popillia</taxon>
    </lineage>
</organism>
<protein>
    <submittedName>
        <fullName evidence="12">Kinesin motor domain</fullName>
    </submittedName>
</protein>
<feature type="domain" description="Kinesin motor" evidence="11">
    <location>
        <begin position="55"/>
        <end position="451"/>
    </location>
</feature>
<dbReference type="InterPro" id="IPR036961">
    <property type="entry name" value="Kinesin_motor_dom_sf"/>
</dbReference>
<dbReference type="PANTHER" id="PTHR47970">
    <property type="entry name" value="KINESIN-LIKE PROTEIN KIF11"/>
    <property type="match status" value="1"/>
</dbReference>
<evidence type="ECO:0000256" key="9">
    <source>
        <dbReference type="PROSITE-ProRule" id="PRU00283"/>
    </source>
</evidence>
<evidence type="ECO:0000256" key="8">
    <source>
        <dbReference type="ARBA" id="ARBA00023212"/>
    </source>
</evidence>
<dbReference type="PRINTS" id="PR00380">
    <property type="entry name" value="KINESINHEAVY"/>
</dbReference>
<evidence type="ECO:0000256" key="3">
    <source>
        <dbReference type="ARBA" id="ARBA00022553"/>
    </source>
</evidence>
<dbReference type="InterPro" id="IPR027417">
    <property type="entry name" value="P-loop_NTPase"/>
</dbReference>
<name>A0AAW1IAL4_POPJA</name>
<dbReference type="GO" id="GO:0005876">
    <property type="term" value="C:spindle microtubule"/>
    <property type="evidence" value="ECO:0007669"/>
    <property type="project" value="TreeGrafter"/>
</dbReference>
<keyword evidence="4 9" id="KW-0547">Nucleotide-binding</keyword>
<keyword evidence="2" id="KW-0963">Cytoplasm</keyword>
<evidence type="ECO:0000313" key="12">
    <source>
        <dbReference type="EMBL" id="KAK9686138.1"/>
    </source>
</evidence>
<evidence type="ECO:0000256" key="2">
    <source>
        <dbReference type="ARBA" id="ARBA00022490"/>
    </source>
</evidence>
<dbReference type="EMBL" id="JASPKY010000727">
    <property type="protein sequence ID" value="KAK9686138.1"/>
    <property type="molecule type" value="Genomic_DNA"/>
</dbReference>
<comment type="similarity">
    <text evidence="9">Belongs to the TRAFAC class myosin-kinesin ATPase superfamily. Kinesin family.</text>
</comment>
<dbReference type="Pfam" id="PF00225">
    <property type="entry name" value="Kinesin"/>
    <property type="match status" value="1"/>
</dbReference>
<dbReference type="SMART" id="SM00129">
    <property type="entry name" value="KISc"/>
    <property type="match status" value="1"/>
</dbReference>
<feature type="coiled-coil region" evidence="10">
    <location>
        <begin position="594"/>
        <end position="624"/>
    </location>
</feature>
<comment type="subcellular location">
    <subcellularLocation>
        <location evidence="1">Cytoplasm</location>
        <location evidence="1">Cytoskeleton</location>
        <location evidence="1">Spindle</location>
    </subcellularLocation>
</comment>
<dbReference type="InterPro" id="IPR001752">
    <property type="entry name" value="Kinesin_motor_dom"/>
</dbReference>
<dbReference type="Proteomes" id="UP001458880">
    <property type="component" value="Unassembled WGS sequence"/>
</dbReference>
<dbReference type="PANTHER" id="PTHR47970:SF29">
    <property type="entry name" value="KINESIN FAMILY MEMBER 20B"/>
    <property type="match status" value="1"/>
</dbReference>
<dbReference type="InterPro" id="IPR047149">
    <property type="entry name" value="KIF11-like"/>
</dbReference>
<reference evidence="12 13" key="1">
    <citation type="journal article" date="2024" name="BMC Genomics">
        <title>De novo assembly and annotation of Popillia japonica's genome with initial clues to its potential as an invasive pest.</title>
        <authorList>
            <person name="Cucini C."/>
            <person name="Boschi S."/>
            <person name="Funari R."/>
            <person name="Cardaioli E."/>
            <person name="Iannotti N."/>
            <person name="Marturano G."/>
            <person name="Paoli F."/>
            <person name="Bruttini M."/>
            <person name="Carapelli A."/>
            <person name="Frati F."/>
            <person name="Nardi F."/>
        </authorList>
    </citation>
    <scope>NUCLEOTIDE SEQUENCE [LARGE SCALE GENOMIC DNA]</scope>
    <source>
        <strain evidence="12">DMR45628</strain>
    </source>
</reference>
<dbReference type="GO" id="GO:0008017">
    <property type="term" value="F:microtubule binding"/>
    <property type="evidence" value="ECO:0007669"/>
    <property type="project" value="InterPro"/>
</dbReference>
<feature type="binding site" evidence="9">
    <location>
        <begin position="142"/>
        <end position="149"/>
    </location>
    <ligand>
        <name>ATP</name>
        <dbReference type="ChEBI" id="CHEBI:30616"/>
    </ligand>
</feature>
<dbReference type="AlphaFoldDB" id="A0AAW1IAL4"/>
<evidence type="ECO:0000256" key="10">
    <source>
        <dbReference type="SAM" id="Coils"/>
    </source>
</evidence>
<evidence type="ECO:0000256" key="7">
    <source>
        <dbReference type="ARBA" id="ARBA00023175"/>
    </source>
</evidence>
<gene>
    <name evidence="12" type="ORF">QE152_g37423</name>
</gene>
<proteinExistence type="inferred from homology"/>
<dbReference type="PROSITE" id="PS50067">
    <property type="entry name" value="KINESIN_MOTOR_2"/>
    <property type="match status" value="1"/>
</dbReference>
<keyword evidence="7 9" id="KW-0505">Motor protein</keyword>